<comment type="subcellular location">
    <subcellularLocation>
        <location evidence="1">Membrane</location>
        <topology evidence="1">Multi-pass membrane protein</topology>
    </subcellularLocation>
</comment>
<protein>
    <submittedName>
        <fullName evidence="8">Cytochrome c-type biogenesis protein CcdA (DsbD analog)</fullName>
    </submittedName>
</protein>
<dbReference type="AlphaFoldDB" id="A0A0U1KYX6"/>
<evidence type="ECO:0000256" key="4">
    <source>
        <dbReference type="ARBA" id="ARBA00022989"/>
    </source>
</evidence>
<reference evidence="9" key="1">
    <citation type="submission" date="2015-03" db="EMBL/GenBank/DDBJ databases">
        <authorList>
            <person name="Nijsse Bart"/>
        </authorList>
    </citation>
    <scope>NUCLEOTIDE SEQUENCE [LARGE SCALE GENOMIC DNA]</scope>
</reference>
<evidence type="ECO:0000313" key="9">
    <source>
        <dbReference type="Proteomes" id="UP000049855"/>
    </source>
</evidence>
<evidence type="ECO:0000256" key="1">
    <source>
        <dbReference type="ARBA" id="ARBA00004141"/>
    </source>
</evidence>
<feature type="transmembrane region" description="Helical" evidence="6">
    <location>
        <begin position="6"/>
        <end position="27"/>
    </location>
</feature>
<organism evidence="8 9">
    <name type="scientific">Sporomusa ovata</name>
    <dbReference type="NCBI Taxonomy" id="2378"/>
    <lineage>
        <taxon>Bacteria</taxon>
        <taxon>Bacillati</taxon>
        <taxon>Bacillota</taxon>
        <taxon>Negativicutes</taxon>
        <taxon>Selenomonadales</taxon>
        <taxon>Sporomusaceae</taxon>
        <taxon>Sporomusa</taxon>
    </lineage>
</organism>
<feature type="domain" description="Cytochrome C biogenesis protein transmembrane" evidence="7">
    <location>
        <begin position="5"/>
        <end position="215"/>
    </location>
</feature>
<evidence type="ECO:0000259" key="7">
    <source>
        <dbReference type="Pfam" id="PF02683"/>
    </source>
</evidence>
<dbReference type="GO" id="GO:0016020">
    <property type="term" value="C:membrane"/>
    <property type="evidence" value="ECO:0007669"/>
    <property type="project" value="UniProtKB-SubCell"/>
</dbReference>
<keyword evidence="4 6" id="KW-1133">Transmembrane helix</keyword>
<evidence type="ECO:0000313" key="8">
    <source>
        <dbReference type="EMBL" id="CQR72576.1"/>
    </source>
</evidence>
<feature type="transmembrane region" description="Helical" evidence="6">
    <location>
        <begin position="128"/>
        <end position="154"/>
    </location>
</feature>
<feature type="transmembrane region" description="Helical" evidence="6">
    <location>
        <begin position="160"/>
        <end position="186"/>
    </location>
</feature>
<name>A0A0U1KYX6_9FIRM</name>
<dbReference type="PANTHER" id="PTHR31272:SF4">
    <property type="entry name" value="CYTOCHROME C-TYPE BIOGENESIS PROTEIN HI_1454-RELATED"/>
    <property type="match status" value="1"/>
</dbReference>
<dbReference type="InterPro" id="IPR003834">
    <property type="entry name" value="Cyt_c_assmbl_TM_dom"/>
</dbReference>
<feature type="transmembrane region" description="Helical" evidence="6">
    <location>
        <begin position="198"/>
        <end position="219"/>
    </location>
</feature>
<feature type="transmembrane region" description="Helical" evidence="6">
    <location>
        <begin position="89"/>
        <end position="107"/>
    </location>
</feature>
<evidence type="ECO:0000256" key="2">
    <source>
        <dbReference type="ARBA" id="ARBA00006143"/>
    </source>
</evidence>
<dbReference type="PANTHER" id="PTHR31272">
    <property type="entry name" value="CYTOCHROME C-TYPE BIOGENESIS PROTEIN HI_1454-RELATED"/>
    <property type="match status" value="1"/>
</dbReference>
<accession>A0A0U1KYX6</accession>
<evidence type="ECO:0000256" key="5">
    <source>
        <dbReference type="ARBA" id="ARBA00023136"/>
    </source>
</evidence>
<evidence type="ECO:0000256" key="6">
    <source>
        <dbReference type="SAM" id="Phobius"/>
    </source>
</evidence>
<dbReference type="InterPro" id="IPR051790">
    <property type="entry name" value="Cytochrome_c-biogenesis_DsbD"/>
</dbReference>
<sequence>MDYNLTIITVFGAGVVSFLSPCVLPMLPTYTALLAGTGKQLNSSTNRWNFIVNALSFLCGFTLIFVAMGATASYIGELFINYQEVIRKVGAAFMVLMGLQVLGVVKLPGLEREYRLPLQGTFTGPCGAFLLGLAFTAGWTPCTGPILATVLMYAGSTATVLQGAFLLFIYAMGFCLPFLALAIVINRYMNQIKGLYKWLPLIQQIAGAVLVMAGMLIYFDLMQKVLGLFSGLFY</sequence>
<dbReference type="RefSeq" id="WP_021167289.1">
    <property type="nucleotide sequence ID" value="NZ_CTRP01000010.1"/>
</dbReference>
<dbReference type="Proteomes" id="UP000049855">
    <property type="component" value="Unassembled WGS sequence"/>
</dbReference>
<gene>
    <name evidence="8" type="ORF">SpAn4DRAFT_3036</name>
</gene>
<keyword evidence="3 6" id="KW-0812">Transmembrane</keyword>
<dbReference type="Pfam" id="PF02683">
    <property type="entry name" value="DsbD_TM"/>
    <property type="match status" value="1"/>
</dbReference>
<comment type="similarity">
    <text evidence="2">Belongs to the DsbD family.</text>
</comment>
<dbReference type="EMBL" id="CTRP01000010">
    <property type="protein sequence ID" value="CQR72576.1"/>
    <property type="molecule type" value="Genomic_DNA"/>
</dbReference>
<keyword evidence="9" id="KW-1185">Reference proteome</keyword>
<evidence type="ECO:0000256" key="3">
    <source>
        <dbReference type="ARBA" id="ARBA00022692"/>
    </source>
</evidence>
<dbReference type="GO" id="GO:0017004">
    <property type="term" value="P:cytochrome complex assembly"/>
    <property type="evidence" value="ECO:0007669"/>
    <property type="project" value="InterPro"/>
</dbReference>
<feature type="transmembrane region" description="Helical" evidence="6">
    <location>
        <begin position="48"/>
        <end position="69"/>
    </location>
</feature>
<keyword evidence="5 6" id="KW-0472">Membrane</keyword>
<proteinExistence type="inferred from homology"/>